<accession>A0A0D0A4Q3</accession>
<evidence type="ECO:0000313" key="2">
    <source>
        <dbReference type="Proteomes" id="UP000054485"/>
    </source>
</evidence>
<dbReference type="HOGENOM" id="CLU_2723902_0_0_1"/>
<dbReference type="AlphaFoldDB" id="A0A0D0A4Q3"/>
<gene>
    <name evidence="1" type="ORF">CY34DRAFT_802028</name>
</gene>
<dbReference type="InParanoid" id="A0A0D0A4Q3"/>
<evidence type="ECO:0000313" key="1">
    <source>
        <dbReference type="EMBL" id="KIK45065.1"/>
    </source>
</evidence>
<name>A0A0D0A4Q3_9AGAM</name>
<reference evidence="1 2" key="1">
    <citation type="submission" date="2014-04" db="EMBL/GenBank/DDBJ databases">
        <authorList>
            <consortium name="DOE Joint Genome Institute"/>
            <person name="Kuo A."/>
            <person name="Ruytinx J."/>
            <person name="Rineau F."/>
            <person name="Colpaert J."/>
            <person name="Kohler A."/>
            <person name="Nagy L.G."/>
            <person name="Floudas D."/>
            <person name="Copeland A."/>
            <person name="Barry K.W."/>
            <person name="Cichocki N."/>
            <person name="Veneault-Fourrey C."/>
            <person name="LaButti K."/>
            <person name="Lindquist E.A."/>
            <person name="Lipzen A."/>
            <person name="Lundell T."/>
            <person name="Morin E."/>
            <person name="Murat C."/>
            <person name="Sun H."/>
            <person name="Tunlid A."/>
            <person name="Henrissat B."/>
            <person name="Grigoriev I.V."/>
            <person name="Hibbett D.S."/>
            <person name="Martin F."/>
            <person name="Nordberg H.P."/>
            <person name="Cantor M.N."/>
            <person name="Hua S.X."/>
        </authorList>
    </citation>
    <scope>NUCLEOTIDE SEQUENCE [LARGE SCALE GENOMIC DNA]</scope>
    <source>
        <strain evidence="1 2">UH-Slu-Lm8-n1</strain>
    </source>
</reference>
<proteinExistence type="predicted"/>
<keyword evidence="2" id="KW-1185">Reference proteome</keyword>
<dbReference type="Proteomes" id="UP000054485">
    <property type="component" value="Unassembled WGS sequence"/>
</dbReference>
<reference evidence="2" key="2">
    <citation type="submission" date="2015-01" db="EMBL/GenBank/DDBJ databases">
        <title>Evolutionary Origins and Diversification of the Mycorrhizal Mutualists.</title>
        <authorList>
            <consortium name="DOE Joint Genome Institute"/>
            <consortium name="Mycorrhizal Genomics Consortium"/>
            <person name="Kohler A."/>
            <person name="Kuo A."/>
            <person name="Nagy L.G."/>
            <person name="Floudas D."/>
            <person name="Copeland A."/>
            <person name="Barry K.W."/>
            <person name="Cichocki N."/>
            <person name="Veneault-Fourrey C."/>
            <person name="LaButti K."/>
            <person name="Lindquist E.A."/>
            <person name="Lipzen A."/>
            <person name="Lundell T."/>
            <person name="Morin E."/>
            <person name="Murat C."/>
            <person name="Riley R."/>
            <person name="Ohm R."/>
            <person name="Sun H."/>
            <person name="Tunlid A."/>
            <person name="Henrissat B."/>
            <person name="Grigoriev I.V."/>
            <person name="Hibbett D.S."/>
            <person name="Martin F."/>
        </authorList>
    </citation>
    <scope>NUCLEOTIDE SEQUENCE [LARGE SCALE GENOMIC DNA]</scope>
    <source>
        <strain evidence="2">UH-Slu-Lm8-n1</strain>
    </source>
</reference>
<dbReference type="EMBL" id="KN835179">
    <property type="protein sequence ID" value="KIK45065.1"/>
    <property type="molecule type" value="Genomic_DNA"/>
</dbReference>
<sequence>MLSDSTHFIQELSTFSSVFAQWVCGETCITRELPEEIVIQNMDAMPEGLMCGIFHNESNWSVTLVLEGWSEW</sequence>
<protein>
    <submittedName>
        <fullName evidence="1">Uncharacterized protein</fullName>
    </submittedName>
</protein>
<organism evidence="1 2">
    <name type="scientific">Suillus luteus UH-Slu-Lm8-n1</name>
    <dbReference type="NCBI Taxonomy" id="930992"/>
    <lineage>
        <taxon>Eukaryota</taxon>
        <taxon>Fungi</taxon>
        <taxon>Dikarya</taxon>
        <taxon>Basidiomycota</taxon>
        <taxon>Agaricomycotina</taxon>
        <taxon>Agaricomycetes</taxon>
        <taxon>Agaricomycetidae</taxon>
        <taxon>Boletales</taxon>
        <taxon>Suillineae</taxon>
        <taxon>Suillaceae</taxon>
        <taxon>Suillus</taxon>
    </lineage>
</organism>